<keyword evidence="3" id="KW-0732">Signal</keyword>
<evidence type="ECO:0000313" key="9">
    <source>
        <dbReference type="EnsemblMetazoa" id="HelroP180670"/>
    </source>
</evidence>
<dbReference type="KEGG" id="hro:HELRODRAFT_180670"/>
<dbReference type="OrthoDB" id="6374728at2759"/>
<feature type="region of interest" description="Disordered" evidence="6">
    <location>
        <begin position="103"/>
        <end position="132"/>
    </location>
</feature>
<evidence type="ECO:0000256" key="6">
    <source>
        <dbReference type="SAM" id="MobiDB-lite"/>
    </source>
</evidence>
<evidence type="ECO:0000313" key="10">
    <source>
        <dbReference type="Proteomes" id="UP000015101"/>
    </source>
</evidence>
<keyword evidence="10" id="KW-1185">Reference proteome</keyword>
<dbReference type="InParanoid" id="T1FG53"/>
<dbReference type="EMBL" id="KB097599">
    <property type="protein sequence ID" value="ESN93583.1"/>
    <property type="molecule type" value="Genomic_DNA"/>
</dbReference>
<gene>
    <name evidence="9" type="primary">20207802</name>
    <name evidence="8" type="ORF">HELRODRAFT_180670</name>
</gene>
<dbReference type="InterPro" id="IPR037193">
    <property type="entry name" value="GDNF_alpha"/>
</dbReference>
<evidence type="ECO:0000256" key="5">
    <source>
        <dbReference type="ARBA" id="ARBA00023180"/>
    </source>
</evidence>
<keyword evidence="2" id="KW-1003">Cell membrane</keyword>
<dbReference type="AlphaFoldDB" id="T1FG53"/>
<dbReference type="CTD" id="20207802"/>
<feature type="compositionally biased region" description="Acidic residues" evidence="6">
    <location>
        <begin position="104"/>
        <end position="131"/>
    </location>
</feature>
<comment type="subcellular location">
    <subcellularLocation>
        <location evidence="1">Cell membrane</location>
    </subcellularLocation>
</comment>
<dbReference type="Proteomes" id="UP000015101">
    <property type="component" value="Unassembled WGS sequence"/>
</dbReference>
<reference evidence="8 10" key="2">
    <citation type="journal article" date="2013" name="Nature">
        <title>Insights into bilaterian evolution from three spiralian genomes.</title>
        <authorList>
            <person name="Simakov O."/>
            <person name="Marletaz F."/>
            <person name="Cho S.J."/>
            <person name="Edsinger-Gonzales E."/>
            <person name="Havlak P."/>
            <person name="Hellsten U."/>
            <person name="Kuo D.H."/>
            <person name="Larsson T."/>
            <person name="Lv J."/>
            <person name="Arendt D."/>
            <person name="Savage R."/>
            <person name="Osoegawa K."/>
            <person name="de Jong P."/>
            <person name="Grimwood J."/>
            <person name="Chapman J.A."/>
            <person name="Shapiro H."/>
            <person name="Aerts A."/>
            <person name="Otillar R.P."/>
            <person name="Terry A.Y."/>
            <person name="Boore J.L."/>
            <person name="Grigoriev I.V."/>
            <person name="Lindberg D.R."/>
            <person name="Seaver E.C."/>
            <person name="Weisblat D.A."/>
            <person name="Putnam N.H."/>
            <person name="Rokhsar D.S."/>
        </authorList>
    </citation>
    <scope>NUCLEOTIDE SEQUENCE</scope>
</reference>
<dbReference type="HOGENOM" id="CLU_628950_0_0_1"/>
<sequence length="436" mass="49191">MVRTYVSRPTCAHGTPPLPSCGHVMKKCLKDDKCRSHLLAFEDHCISNKSNSKEIRTAMSSTKSSTRCAGIMQEDKECLHNLMSLHGHSVFSTGCLCASNNNNDGDDDEDDDEKDEGEKEDDDEEDEEDDEMFKTRCTDALSVRADEITGRDDDDDDEYFKVHNNTPCYEVCRCHDNQTMECHEVPCSSQLVCLAGSTMNVDERGSCTCYQSEIICPKAPFNMEPKAGLFLHVGFSTMEREKLENILSKKLMHSNQRLSRKMNKLLQQFNPNTEMRCGCDVYQRYKGNVLFEVTLQTSSHPALNILPADVCIGAIKSLTEHINSQSLQNPDLEISLIKVAQAELVMFHGTPLADHFFDHEANSTRAKISKFSNKLYKNHFENDFSFSYSNAKALSQVEFEPLGDKDFSGLNDCKQMSKSFLAIQLVFLALISFSYT</sequence>
<evidence type="ECO:0000256" key="2">
    <source>
        <dbReference type="ARBA" id="ARBA00022475"/>
    </source>
</evidence>
<dbReference type="SUPFAM" id="SSF110035">
    <property type="entry name" value="GDNF receptor-like"/>
    <property type="match status" value="1"/>
</dbReference>
<feature type="domain" description="GDNF/GAS1" evidence="7">
    <location>
        <begin position="21"/>
        <end position="90"/>
    </location>
</feature>
<dbReference type="EnsemblMetazoa" id="HelroT180670">
    <property type="protein sequence ID" value="HelroP180670"/>
    <property type="gene ID" value="HelroG180670"/>
</dbReference>
<evidence type="ECO:0000256" key="1">
    <source>
        <dbReference type="ARBA" id="ARBA00004236"/>
    </source>
</evidence>
<dbReference type="GO" id="GO:0005886">
    <property type="term" value="C:plasma membrane"/>
    <property type="evidence" value="ECO:0007669"/>
    <property type="project" value="UniProtKB-SubCell"/>
</dbReference>
<proteinExistence type="predicted"/>
<dbReference type="InterPro" id="IPR016017">
    <property type="entry name" value="GDNF/GAS1"/>
</dbReference>
<reference evidence="10" key="1">
    <citation type="submission" date="2012-12" db="EMBL/GenBank/DDBJ databases">
        <authorList>
            <person name="Hellsten U."/>
            <person name="Grimwood J."/>
            <person name="Chapman J.A."/>
            <person name="Shapiro H."/>
            <person name="Aerts A."/>
            <person name="Otillar R.P."/>
            <person name="Terry A.Y."/>
            <person name="Boore J.L."/>
            <person name="Simakov O."/>
            <person name="Marletaz F."/>
            <person name="Cho S.-J."/>
            <person name="Edsinger-Gonzales E."/>
            <person name="Havlak P."/>
            <person name="Kuo D.-H."/>
            <person name="Larsson T."/>
            <person name="Lv J."/>
            <person name="Arendt D."/>
            <person name="Savage R."/>
            <person name="Osoegawa K."/>
            <person name="de Jong P."/>
            <person name="Lindberg D.R."/>
            <person name="Seaver E.C."/>
            <person name="Weisblat D.A."/>
            <person name="Putnam N.H."/>
            <person name="Grigoriev I.V."/>
            <person name="Rokhsar D.S."/>
        </authorList>
    </citation>
    <scope>NUCLEOTIDE SEQUENCE</scope>
</reference>
<dbReference type="EMBL" id="AMQM01007320">
    <property type="status" value="NOT_ANNOTATED_CDS"/>
    <property type="molecule type" value="Genomic_DNA"/>
</dbReference>
<evidence type="ECO:0000256" key="3">
    <source>
        <dbReference type="ARBA" id="ARBA00022729"/>
    </source>
</evidence>
<evidence type="ECO:0000313" key="8">
    <source>
        <dbReference type="EMBL" id="ESN93583.1"/>
    </source>
</evidence>
<dbReference type="STRING" id="6412.T1FG53"/>
<reference evidence="9" key="3">
    <citation type="submission" date="2015-06" db="UniProtKB">
        <authorList>
            <consortium name="EnsemblMetazoa"/>
        </authorList>
    </citation>
    <scope>IDENTIFICATION</scope>
</reference>
<keyword evidence="4" id="KW-0472">Membrane</keyword>
<organism evidence="9 10">
    <name type="scientific">Helobdella robusta</name>
    <name type="common">Californian leech</name>
    <dbReference type="NCBI Taxonomy" id="6412"/>
    <lineage>
        <taxon>Eukaryota</taxon>
        <taxon>Metazoa</taxon>
        <taxon>Spiralia</taxon>
        <taxon>Lophotrochozoa</taxon>
        <taxon>Annelida</taxon>
        <taxon>Clitellata</taxon>
        <taxon>Hirudinea</taxon>
        <taxon>Rhynchobdellida</taxon>
        <taxon>Glossiphoniidae</taxon>
        <taxon>Helobdella</taxon>
    </lineage>
</organism>
<dbReference type="RefSeq" id="XP_009028228.1">
    <property type="nucleotide sequence ID" value="XM_009029980.1"/>
</dbReference>
<dbReference type="SMART" id="SM00907">
    <property type="entry name" value="GDNF"/>
    <property type="match status" value="1"/>
</dbReference>
<protein>
    <recommendedName>
        <fullName evidence="7">GDNF/GAS1 domain-containing protein</fullName>
    </recommendedName>
</protein>
<dbReference type="GeneID" id="20207802"/>
<evidence type="ECO:0000259" key="7">
    <source>
        <dbReference type="SMART" id="SM00907"/>
    </source>
</evidence>
<keyword evidence="5" id="KW-0325">Glycoprotein</keyword>
<accession>T1FG53</accession>
<name>T1FG53_HELRO</name>
<evidence type="ECO:0000256" key="4">
    <source>
        <dbReference type="ARBA" id="ARBA00023136"/>
    </source>
</evidence>